<dbReference type="CDD" id="cd07572">
    <property type="entry name" value="nit"/>
    <property type="match status" value="1"/>
</dbReference>
<dbReference type="EMBL" id="PVTT01000002">
    <property type="protein sequence ID" value="PRY93033.1"/>
    <property type="molecule type" value="Genomic_DNA"/>
</dbReference>
<organism evidence="4 5">
    <name type="scientific">Hasllibacter halocynthiae</name>
    <dbReference type="NCBI Taxonomy" id="595589"/>
    <lineage>
        <taxon>Bacteria</taxon>
        <taxon>Pseudomonadati</taxon>
        <taxon>Pseudomonadota</taxon>
        <taxon>Alphaproteobacteria</taxon>
        <taxon>Rhodobacterales</taxon>
        <taxon>Roseobacteraceae</taxon>
        <taxon>Hasllibacter</taxon>
    </lineage>
</organism>
<dbReference type="PROSITE" id="PS01227">
    <property type="entry name" value="UPF0012"/>
    <property type="match status" value="1"/>
</dbReference>
<evidence type="ECO:0000313" key="5">
    <source>
        <dbReference type="Proteomes" id="UP000238801"/>
    </source>
</evidence>
<evidence type="ECO:0000256" key="1">
    <source>
        <dbReference type="ARBA" id="ARBA00010613"/>
    </source>
</evidence>
<dbReference type="RefSeq" id="WP_106160666.1">
    <property type="nucleotide sequence ID" value="NZ_PVTT01000002.1"/>
</dbReference>
<gene>
    <name evidence="4" type="ORF">BCF33_1898</name>
</gene>
<evidence type="ECO:0000313" key="4">
    <source>
        <dbReference type="EMBL" id="PRY93033.1"/>
    </source>
</evidence>
<dbReference type="AlphaFoldDB" id="A0A2T0X252"/>
<dbReference type="InterPro" id="IPR003010">
    <property type="entry name" value="C-N_Hydrolase"/>
</dbReference>
<evidence type="ECO:0000259" key="3">
    <source>
        <dbReference type="PROSITE" id="PS50263"/>
    </source>
</evidence>
<dbReference type="Gene3D" id="3.60.110.10">
    <property type="entry name" value="Carbon-nitrogen hydrolase"/>
    <property type="match status" value="1"/>
</dbReference>
<sequence>MTIRAALIQLNASDDPEANLGETLRLCEEAARGGARWLLTPEATNCVSASRGRQRALLRAEGEDPTLAALRGLAAERGVWLTIGSLALAEGGRLANRSFVVDPEGGVAARYDKLHMFDVALGGGEEFRESDAYDPGDRAVLAEVEGVPVGLSICYDLRFPALYRAYARGGARVLAVPSAFTVPTGRAHWEVLLRARAIENGAWVLAPAQCGTHAAREGRERRSWGHSLAVDPWGAVVADGGEAPGVAFVDVDPAASAQARRRVPSLEHDRAWSGP</sequence>
<keyword evidence="5" id="KW-1185">Reference proteome</keyword>
<comment type="similarity">
    <text evidence="1">Belongs to the carbon-nitrogen hydrolase superfamily. NIT1/NIT2 family.</text>
</comment>
<evidence type="ECO:0000256" key="2">
    <source>
        <dbReference type="ARBA" id="ARBA00022801"/>
    </source>
</evidence>
<dbReference type="PANTHER" id="PTHR23088:SF27">
    <property type="entry name" value="DEAMINATED GLUTATHIONE AMIDASE"/>
    <property type="match status" value="1"/>
</dbReference>
<dbReference type="InterPro" id="IPR036526">
    <property type="entry name" value="C-N_Hydrolase_sf"/>
</dbReference>
<accession>A0A2T0X252</accession>
<dbReference type="InterPro" id="IPR045254">
    <property type="entry name" value="Nit1/2_C-N_Hydrolase"/>
</dbReference>
<dbReference type="Proteomes" id="UP000238801">
    <property type="component" value="Unassembled WGS sequence"/>
</dbReference>
<proteinExistence type="inferred from homology"/>
<dbReference type="OrthoDB" id="9811121at2"/>
<protein>
    <submittedName>
        <fullName evidence="4">Putative amidohydrolase</fullName>
    </submittedName>
</protein>
<dbReference type="InterPro" id="IPR001110">
    <property type="entry name" value="UPF0012_CS"/>
</dbReference>
<dbReference type="SUPFAM" id="SSF56317">
    <property type="entry name" value="Carbon-nitrogen hydrolase"/>
    <property type="match status" value="1"/>
</dbReference>
<comment type="caution">
    <text evidence="4">The sequence shown here is derived from an EMBL/GenBank/DDBJ whole genome shotgun (WGS) entry which is preliminary data.</text>
</comment>
<reference evidence="4 5" key="1">
    <citation type="submission" date="2018-03" db="EMBL/GenBank/DDBJ databases">
        <title>Genomic Encyclopedia of Archaeal and Bacterial Type Strains, Phase II (KMG-II): from individual species to whole genera.</title>
        <authorList>
            <person name="Goeker M."/>
        </authorList>
    </citation>
    <scope>NUCLEOTIDE SEQUENCE [LARGE SCALE GENOMIC DNA]</scope>
    <source>
        <strain evidence="4 5">DSM 29318</strain>
    </source>
</reference>
<dbReference type="GO" id="GO:0016811">
    <property type="term" value="F:hydrolase activity, acting on carbon-nitrogen (but not peptide) bonds, in linear amides"/>
    <property type="evidence" value="ECO:0007669"/>
    <property type="project" value="InterPro"/>
</dbReference>
<dbReference type="PROSITE" id="PS50263">
    <property type="entry name" value="CN_HYDROLASE"/>
    <property type="match status" value="1"/>
</dbReference>
<dbReference type="Pfam" id="PF00795">
    <property type="entry name" value="CN_hydrolase"/>
    <property type="match status" value="1"/>
</dbReference>
<keyword evidence="2 4" id="KW-0378">Hydrolase</keyword>
<name>A0A2T0X252_9RHOB</name>
<feature type="domain" description="CN hydrolase" evidence="3">
    <location>
        <begin position="3"/>
        <end position="253"/>
    </location>
</feature>
<dbReference type="PANTHER" id="PTHR23088">
    <property type="entry name" value="NITRILASE-RELATED"/>
    <property type="match status" value="1"/>
</dbReference>